<dbReference type="RefSeq" id="WP_264319680.1">
    <property type="nucleotide sequence ID" value="NZ_JADEXN010000009.1"/>
</dbReference>
<organism evidence="2 3">
    <name type="scientific">Zarconia navalis LEGE 11467</name>
    <dbReference type="NCBI Taxonomy" id="1828826"/>
    <lineage>
        <taxon>Bacteria</taxon>
        <taxon>Bacillati</taxon>
        <taxon>Cyanobacteriota</taxon>
        <taxon>Cyanophyceae</taxon>
        <taxon>Oscillatoriophycideae</taxon>
        <taxon>Oscillatoriales</taxon>
        <taxon>Oscillatoriales incertae sedis</taxon>
        <taxon>Zarconia</taxon>
        <taxon>Zarconia navalis</taxon>
    </lineage>
</organism>
<keyword evidence="1" id="KW-0812">Transmembrane</keyword>
<dbReference type="Proteomes" id="UP000621799">
    <property type="component" value="Unassembled WGS sequence"/>
</dbReference>
<evidence type="ECO:0000256" key="1">
    <source>
        <dbReference type="SAM" id="Phobius"/>
    </source>
</evidence>
<evidence type="ECO:0000313" key="3">
    <source>
        <dbReference type="Proteomes" id="UP000621799"/>
    </source>
</evidence>
<protein>
    <submittedName>
        <fullName evidence="2">Uncharacterized protein</fullName>
    </submittedName>
</protein>
<feature type="transmembrane region" description="Helical" evidence="1">
    <location>
        <begin position="16"/>
        <end position="39"/>
    </location>
</feature>
<keyword evidence="3" id="KW-1185">Reference proteome</keyword>
<name>A0A928Z835_9CYAN</name>
<dbReference type="EMBL" id="JADEXN010000009">
    <property type="protein sequence ID" value="MBE9039416.1"/>
    <property type="molecule type" value="Genomic_DNA"/>
</dbReference>
<gene>
    <name evidence="2" type="ORF">IQ235_01220</name>
</gene>
<evidence type="ECO:0000313" key="2">
    <source>
        <dbReference type="EMBL" id="MBE9039416.1"/>
    </source>
</evidence>
<keyword evidence="1" id="KW-0472">Membrane</keyword>
<keyword evidence="1" id="KW-1133">Transmembrane helix</keyword>
<dbReference type="AlphaFoldDB" id="A0A928Z835"/>
<proteinExistence type="predicted"/>
<reference evidence="2" key="1">
    <citation type="submission" date="2020-10" db="EMBL/GenBank/DDBJ databases">
        <authorList>
            <person name="Castelo-Branco R."/>
            <person name="Eusebio N."/>
            <person name="Adriana R."/>
            <person name="Vieira A."/>
            <person name="Brugerolle De Fraissinette N."/>
            <person name="Rezende De Castro R."/>
            <person name="Schneider M.P."/>
            <person name="Vasconcelos V."/>
            <person name="Leao P.N."/>
        </authorList>
    </citation>
    <scope>NUCLEOTIDE SEQUENCE</scope>
    <source>
        <strain evidence="2">LEGE 11467</strain>
    </source>
</reference>
<comment type="caution">
    <text evidence="2">The sequence shown here is derived from an EMBL/GenBank/DDBJ whole genome shotgun (WGS) entry which is preliminary data.</text>
</comment>
<accession>A0A928Z835</accession>
<sequence>MSDRNPGFRRKKGLKFWGWVVVGLAIVLAVWSVGGNYVASRQAREIDRDLAEFARQFPNTEPNDSALKLAALVAKLGVGAGGTVFEFDRYMGSSADFSPSEVDRKEFGDIQEELTDYLNAQISKPDDTFDPPSEK</sequence>